<dbReference type="NCBIfam" id="NF006576">
    <property type="entry name" value="PRK09101.1"/>
    <property type="match status" value="1"/>
</dbReference>
<dbReference type="InterPro" id="IPR012348">
    <property type="entry name" value="RNR-like"/>
</dbReference>
<dbReference type="Proteomes" id="UP000002943">
    <property type="component" value="Unassembled WGS sequence"/>
</dbReference>
<keyword evidence="6" id="KW-0408">Iron</keyword>
<evidence type="ECO:0000256" key="7">
    <source>
        <dbReference type="ARBA" id="ARBA00023116"/>
    </source>
</evidence>
<dbReference type="RefSeq" id="WP_009603418.1">
    <property type="nucleotide sequence ID" value="NZ_AEIU01000120.1"/>
</dbReference>
<organism evidence="8 9">
    <name type="scientific">Vibrio caribbeanicus ATCC BAA-2122</name>
    <dbReference type="NCBI Taxonomy" id="796620"/>
    <lineage>
        <taxon>Bacteria</taxon>
        <taxon>Pseudomonadati</taxon>
        <taxon>Pseudomonadota</taxon>
        <taxon>Gammaproteobacteria</taxon>
        <taxon>Vibrionales</taxon>
        <taxon>Vibrionaceae</taxon>
        <taxon>Vibrio</taxon>
    </lineage>
</organism>
<comment type="cofactor">
    <cofactor evidence="1">
        <name>Fe cation</name>
        <dbReference type="ChEBI" id="CHEBI:24875"/>
    </cofactor>
</comment>
<dbReference type="GO" id="GO:0004748">
    <property type="term" value="F:ribonucleoside-diphosphate reductase activity, thioredoxin disulfide as acceptor"/>
    <property type="evidence" value="ECO:0007669"/>
    <property type="project" value="UniProtKB-EC"/>
</dbReference>
<dbReference type="PROSITE" id="PS00368">
    <property type="entry name" value="RIBORED_SMALL"/>
    <property type="match status" value="1"/>
</dbReference>
<dbReference type="GO" id="GO:0046872">
    <property type="term" value="F:metal ion binding"/>
    <property type="evidence" value="ECO:0007669"/>
    <property type="project" value="UniProtKB-KW"/>
</dbReference>
<evidence type="ECO:0000256" key="3">
    <source>
        <dbReference type="ARBA" id="ARBA00012274"/>
    </source>
</evidence>
<sequence length="377" mass="43723">MAYSTFNRTKNDQLKEPMFLGQSVNVARYDQQKFEIFEKLIEKQLSFFWRPEEVDVSSDRIDFNKLPEHEKHIFISNLKYQTLLDSIQGRSPNVALLPLVSLPEVETWIETWSFSETIHSRSYTHIIRNIVNDPGLVFDDIVENEHILKRAEDISHYYDDLIQLTNDYHRYGEGKHVIGGEEVNVSLHNLKKKLYLCLMSVNALEAIRFYVSFACSFAFAERELMEGNAKIIKLIARDEALHLTGTQHMINLLRNGQDDFSFMQIAEECKQECFDLFKDAAEQEKEWAEYLFKDGSMIGLNKDILSQYVEYITNIRMQAVGLDAAYPEATSNPIPWINAWLSSDNVQVAPQEAEISSYLVGQIDSDVRVDDFKDFEL</sequence>
<dbReference type="UniPathway" id="UPA00326"/>
<reference evidence="8 9" key="1">
    <citation type="journal article" date="2012" name="Int. J. Syst. Evol. Microbiol.">
        <title>Vibrio caribbeanicus sp. nov., isolated from the marine sponge Scleritoderma cyanea.</title>
        <authorList>
            <person name="Hoffmann M."/>
            <person name="Monday S.R."/>
            <person name="Allard M.W."/>
            <person name="Strain E.A."/>
            <person name="Whittaker P."/>
            <person name="Naum M."/>
            <person name="McCarthy P.J."/>
            <person name="Lopez J.V."/>
            <person name="Fischer M."/>
            <person name="Brown E.W."/>
        </authorList>
    </citation>
    <scope>NUCLEOTIDE SEQUENCE [LARGE SCALE GENOMIC DNA]</scope>
    <source>
        <strain evidence="8 9">ATCC BAA-2122</strain>
    </source>
</reference>
<dbReference type="STRING" id="796620.VIBC2010_13591"/>
<name>E3BQD7_9VIBR</name>
<dbReference type="CDD" id="cd01049">
    <property type="entry name" value="RNRR2"/>
    <property type="match status" value="1"/>
</dbReference>
<dbReference type="Gene3D" id="1.10.620.20">
    <property type="entry name" value="Ribonucleotide Reductase, subunit A"/>
    <property type="match status" value="1"/>
</dbReference>
<proteinExistence type="inferred from homology"/>
<dbReference type="InterPro" id="IPR033909">
    <property type="entry name" value="RNR_small"/>
</dbReference>
<evidence type="ECO:0000313" key="8">
    <source>
        <dbReference type="EMBL" id="EFP94761.1"/>
    </source>
</evidence>
<dbReference type="GO" id="GO:0009263">
    <property type="term" value="P:deoxyribonucleotide biosynthetic process"/>
    <property type="evidence" value="ECO:0007669"/>
    <property type="project" value="UniProtKB-KW"/>
</dbReference>
<comment type="similarity">
    <text evidence="2">Belongs to the ribonucleoside diphosphate reductase small chain family.</text>
</comment>
<dbReference type="PANTHER" id="PTHR23409">
    <property type="entry name" value="RIBONUCLEOSIDE-DIPHOSPHATE REDUCTASE SMALL CHAIN"/>
    <property type="match status" value="1"/>
</dbReference>
<evidence type="ECO:0000256" key="2">
    <source>
        <dbReference type="ARBA" id="ARBA00009303"/>
    </source>
</evidence>
<dbReference type="AlphaFoldDB" id="E3BQD7"/>
<dbReference type="InterPro" id="IPR009078">
    <property type="entry name" value="Ferritin-like_SF"/>
</dbReference>
<evidence type="ECO:0000256" key="6">
    <source>
        <dbReference type="ARBA" id="ARBA00023004"/>
    </source>
</evidence>
<dbReference type="eggNOG" id="COG0208">
    <property type="taxonomic scope" value="Bacteria"/>
</dbReference>
<evidence type="ECO:0000256" key="5">
    <source>
        <dbReference type="ARBA" id="ARBA00023002"/>
    </source>
</evidence>
<gene>
    <name evidence="8" type="primary">nrdB</name>
    <name evidence="8" type="ORF">VIBC2010_13591</name>
</gene>
<dbReference type="Pfam" id="PF00268">
    <property type="entry name" value="Ribonuc_red_sm"/>
    <property type="match status" value="1"/>
</dbReference>
<dbReference type="PANTHER" id="PTHR23409:SF18">
    <property type="entry name" value="RIBONUCLEOSIDE-DIPHOSPHATE REDUCTASE SUBUNIT M2"/>
    <property type="match status" value="1"/>
</dbReference>
<dbReference type="OrthoDB" id="9765051at2"/>
<evidence type="ECO:0000256" key="4">
    <source>
        <dbReference type="ARBA" id="ARBA00022723"/>
    </source>
</evidence>
<dbReference type="EC" id="1.17.4.1" evidence="3"/>
<keyword evidence="9" id="KW-1185">Reference proteome</keyword>
<accession>E3BQD7</accession>
<dbReference type="SUPFAM" id="SSF47240">
    <property type="entry name" value="Ferritin-like"/>
    <property type="match status" value="1"/>
</dbReference>
<comment type="caution">
    <text evidence="8">The sequence shown here is derived from an EMBL/GenBank/DDBJ whole genome shotgun (WGS) entry which is preliminary data.</text>
</comment>
<protein>
    <recommendedName>
        <fullName evidence="3">ribonucleoside-diphosphate reductase</fullName>
        <ecNumber evidence="3">1.17.4.1</ecNumber>
    </recommendedName>
</protein>
<dbReference type="InterPro" id="IPR030475">
    <property type="entry name" value="RNR_small_AS"/>
</dbReference>
<keyword evidence="5 8" id="KW-0560">Oxidoreductase</keyword>
<evidence type="ECO:0000256" key="1">
    <source>
        <dbReference type="ARBA" id="ARBA00001962"/>
    </source>
</evidence>
<evidence type="ECO:0000313" key="9">
    <source>
        <dbReference type="Proteomes" id="UP000002943"/>
    </source>
</evidence>
<dbReference type="FunFam" id="1.10.620.20:FF:000001">
    <property type="entry name" value="Ribonucleoside-diphosphate reductase 1 subunit beta"/>
    <property type="match status" value="1"/>
</dbReference>
<dbReference type="EMBL" id="AEIU01000120">
    <property type="protein sequence ID" value="EFP94761.1"/>
    <property type="molecule type" value="Genomic_DNA"/>
</dbReference>
<dbReference type="InterPro" id="IPR000358">
    <property type="entry name" value="RNR_small_fam"/>
</dbReference>
<keyword evidence="4" id="KW-0479">Metal-binding</keyword>
<keyword evidence="7" id="KW-0215">Deoxyribonucleotide synthesis</keyword>